<sequence length="457" mass="48998">MFTRLRFWLLPLMLALLASNARAANTGTPSGSKLFIESSLDNARPWVGQEVRLTWTLFFSGTAPQIEDKSQPEHPGIWAREITPENYIDSTPVSKNGVLFRKAVIKQLRLVPLQSGKLAVTNYRLRCLVPQSGEASLDSRNDIESILTAPPALLQARALPKPAPADFSGAVGRFALTVSPENSTVHAGEPLTLSITISGKGNLDTPPPLTVMLPEGLRREASATPSAPSAKGAASSISTRLTLVAAKEGVFRFVPVKLTAFDPETSRYETIASNRIAINVIAGQAATTSAPPQPPLSAVMPPAADTDPLDAVIRPIIVSMAVAVLALIFGLHLRYIERHKRAGVQQKTSEAANPSRPAATSAPATPAKADRKSPRSLRNELYEALKKAGVRNPAGLTSKELGVQLKEKRVKEQTIAEVTELLSAIDHALYAPGEASPEKLETMNRNAARIIAELLKL</sequence>
<evidence type="ECO:0008006" key="6">
    <source>
        <dbReference type="Google" id="ProtNLM"/>
    </source>
</evidence>
<dbReference type="KEGG" id="clz:BIU88_11480"/>
<dbReference type="Proteomes" id="UP000095185">
    <property type="component" value="Chromosome"/>
</dbReference>
<name>A0A1D8D8W1_CHLLM</name>
<dbReference type="EMBL" id="CP017305">
    <property type="protein sequence ID" value="AOS84698.1"/>
    <property type="molecule type" value="Genomic_DNA"/>
</dbReference>
<evidence type="ECO:0000313" key="5">
    <source>
        <dbReference type="Proteomes" id="UP000095185"/>
    </source>
</evidence>
<keyword evidence="2" id="KW-1133">Transmembrane helix</keyword>
<protein>
    <recommendedName>
        <fullName evidence="6">Protein BatD</fullName>
    </recommendedName>
</protein>
<dbReference type="AlphaFoldDB" id="A0A1D8D8W1"/>
<evidence type="ECO:0000256" key="1">
    <source>
        <dbReference type="SAM" id="MobiDB-lite"/>
    </source>
</evidence>
<proteinExistence type="predicted"/>
<feature type="chain" id="PRO_5009106636" description="Protein BatD" evidence="3">
    <location>
        <begin position="24"/>
        <end position="457"/>
    </location>
</feature>
<dbReference type="RefSeq" id="WP_069810889.1">
    <property type="nucleotide sequence ID" value="NZ_CP017305.1"/>
</dbReference>
<dbReference type="InterPro" id="IPR025738">
    <property type="entry name" value="BatD"/>
</dbReference>
<keyword evidence="3" id="KW-0732">Signal</keyword>
<dbReference type="Pfam" id="PF13584">
    <property type="entry name" value="BatD"/>
    <property type="match status" value="1"/>
</dbReference>
<dbReference type="PANTHER" id="PTHR40940:SF2">
    <property type="entry name" value="BATD"/>
    <property type="match status" value="1"/>
</dbReference>
<accession>A0A1D8D8W1</accession>
<keyword evidence="2" id="KW-0472">Membrane</keyword>
<keyword evidence="2" id="KW-0812">Transmembrane</keyword>
<dbReference type="PANTHER" id="PTHR40940">
    <property type="entry name" value="PROTEIN BATD-RELATED"/>
    <property type="match status" value="1"/>
</dbReference>
<dbReference type="STRING" id="274537.BIU88_11480"/>
<feature type="transmembrane region" description="Helical" evidence="2">
    <location>
        <begin position="312"/>
        <end position="331"/>
    </location>
</feature>
<keyword evidence="5" id="KW-1185">Reference proteome</keyword>
<feature type="signal peptide" evidence="3">
    <location>
        <begin position="1"/>
        <end position="23"/>
    </location>
</feature>
<gene>
    <name evidence="4" type="ORF">BIU88_11480</name>
</gene>
<feature type="region of interest" description="Disordered" evidence="1">
    <location>
        <begin position="343"/>
        <end position="376"/>
    </location>
</feature>
<feature type="compositionally biased region" description="Low complexity" evidence="1">
    <location>
        <begin position="351"/>
        <end position="367"/>
    </location>
</feature>
<reference evidence="4" key="1">
    <citation type="submission" date="2016-09" db="EMBL/GenBank/DDBJ databases">
        <title>Genome sequence of Chlorobaculum limnaeum.</title>
        <authorList>
            <person name="Liu Z."/>
            <person name="Tank M."/>
            <person name="Bryant D.A."/>
        </authorList>
    </citation>
    <scope>NUCLEOTIDE SEQUENCE [LARGE SCALE GENOMIC DNA]</scope>
    <source>
        <strain evidence="4">DSM 1677</strain>
    </source>
</reference>
<evidence type="ECO:0000256" key="2">
    <source>
        <dbReference type="SAM" id="Phobius"/>
    </source>
</evidence>
<evidence type="ECO:0000256" key="3">
    <source>
        <dbReference type="SAM" id="SignalP"/>
    </source>
</evidence>
<organism evidence="4 5">
    <name type="scientific">Chlorobaculum limnaeum</name>
    <dbReference type="NCBI Taxonomy" id="274537"/>
    <lineage>
        <taxon>Bacteria</taxon>
        <taxon>Pseudomonadati</taxon>
        <taxon>Chlorobiota</taxon>
        <taxon>Chlorobiia</taxon>
        <taxon>Chlorobiales</taxon>
        <taxon>Chlorobiaceae</taxon>
        <taxon>Chlorobaculum</taxon>
    </lineage>
</organism>
<evidence type="ECO:0000313" key="4">
    <source>
        <dbReference type="EMBL" id="AOS84698.1"/>
    </source>
</evidence>